<evidence type="ECO:0000313" key="3">
    <source>
        <dbReference type="Proteomes" id="UP001237737"/>
    </source>
</evidence>
<sequence>MSQGGLFAPEPLVIVDDEHGRFVYEPGVISPGRAAGWFASLLADIPWEAQRRAMYGRDVDVPRLLQHYALDDPALPAIVGEAALEVIALTGVRFTSVGLNLYRDGRDSVAPHNDHIEELAEGQPIALLSLGATRRMTLRERDAPRRGFDIDMEPGSVLTMSYATQFHYDHGIPKMRGKVGPRISLAFRVRPEGKAASRRYGVRKNIS</sequence>
<accession>A0ABT9SU35</accession>
<dbReference type="Pfam" id="PF13532">
    <property type="entry name" value="2OG-FeII_Oxy_2"/>
    <property type="match status" value="1"/>
</dbReference>
<dbReference type="SUPFAM" id="SSF51197">
    <property type="entry name" value="Clavaminate synthase-like"/>
    <property type="match status" value="1"/>
</dbReference>
<dbReference type="PANTHER" id="PTHR31212">
    <property type="entry name" value="ALPHA-KETOGLUTARATE-DEPENDENT DIOXYGENASE ALKB HOMOLOG 3"/>
    <property type="match status" value="1"/>
</dbReference>
<organism evidence="2 3">
    <name type="scientific">Luteibacter jiangsuensis</name>
    <dbReference type="NCBI Taxonomy" id="637577"/>
    <lineage>
        <taxon>Bacteria</taxon>
        <taxon>Pseudomonadati</taxon>
        <taxon>Pseudomonadota</taxon>
        <taxon>Gammaproteobacteria</taxon>
        <taxon>Lysobacterales</taxon>
        <taxon>Rhodanobacteraceae</taxon>
        <taxon>Luteibacter</taxon>
    </lineage>
</organism>
<dbReference type="PROSITE" id="PS51471">
    <property type="entry name" value="FE2OG_OXY"/>
    <property type="match status" value="1"/>
</dbReference>
<feature type="domain" description="Fe2OG dioxygenase" evidence="1">
    <location>
        <begin position="93"/>
        <end position="191"/>
    </location>
</feature>
<dbReference type="Proteomes" id="UP001237737">
    <property type="component" value="Unassembled WGS sequence"/>
</dbReference>
<reference evidence="2 3" key="1">
    <citation type="submission" date="2023-07" db="EMBL/GenBank/DDBJ databases">
        <title>Sorghum-associated microbial communities from plants grown in Nebraska, USA.</title>
        <authorList>
            <person name="Schachtman D."/>
        </authorList>
    </citation>
    <scope>NUCLEOTIDE SEQUENCE [LARGE SCALE GENOMIC DNA]</scope>
    <source>
        <strain evidence="2 3">CC60</strain>
    </source>
</reference>
<dbReference type="EMBL" id="JAUSSK010000001">
    <property type="protein sequence ID" value="MDQ0008508.1"/>
    <property type="molecule type" value="Genomic_DNA"/>
</dbReference>
<keyword evidence="2" id="KW-0223">Dioxygenase</keyword>
<dbReference type="InterPro" id="IPR027450">
    <property type="entry name" value="AlkB-like"/>
</dbReference>
<dbReference type="InterPro" id="IPR005123">
    <property type="entry name" value="Oxoglu/Fe-dep_dioxygenase_dom"/>
</dbReference>
<proteinExistence type="predicted"/>
<comment type="caution">
    <text evidence="2">The sequence shown here is derived from an EMBL/GenBank/DDBJ whole genome shotgun (WGS) entry which is preliminary data.</text>
</comment>
<keyword evidence="2" id="KW-0560">Oxidoreductase</keyword>
<name>A0ABT9SU35_9GAMM</name>
<evidence type="ECO:0000259" key="1">
    <source>
        <dbReference type="PROSITE" id="PS51471"/>
    </source>
</evidence>
<evidence type="ECO:0000313" key="2">
    <source>
        <dbReference type="EMBL" id="MDQ0008508.1"/>
    </source>
</evidence>
<dbReference type="RefSeq" id="WP_306847241.1">
    <property type="nucleotide sequence ID" value="NZ_JAUSSK010000001.1"/>
</dbReference>
<keyword evidence="3" id="KW-1185">Reference proteome</keyword>
<dbReference type="Gene3D" id="2.60.120.590">
    <property type="entry name" value="Alpha-ketoglutarate-dependent dioxygenase AlkB-like"/>
    <property type="match status" value="1"/>
</dbReference>
<gene>
    <name evidence="2" type="ORF">J2T07_000667</name>
</gene>
<dbReference type="InterPro" id="IPR032854">
    <property type="entry name" value="ALKBH3"/>
</dbReference>
<protein>
    <submittedName>
        <fullName evidence="2">Alkylated DNA repair dioxygenase AlkB</fullName>
    </submittedName>
</protein>
<dbReference type="PANTHER" id="PTHR31212:SF4">
    <property type="entry name" value="ALPHA-KETOGLUTARATE-DEPENDENT DIOXYGENASE ALKB HOMOLOG 3"/>
    <property type="match status" value="1"/>
</dbReference>
<dbReference type="InterPro" id="IPR037151">
    <property type="entry name" value="AlkB-like_sf"/>
</dbReference>
<dbReference type="GO" id="GO:0051213">
    <property type="term" value="F:dioxygenase activity"/>
    <property type="evidence" value="ECO:0007669"/>
    <property type="project" value="UniProtKB-KW"/>
</dbReference>